<proteinExistence type="predicted"/>
<gene>
    <name evidence="2" type="ORF">F6J89_33685</name>
</gene>
<dbReference type="GO" id="GO:0008745">
    <property type="term" value="F:N-acetylmuramoyl-L-alanine amidase activity"/>
    <property type="evidence" value="ECO:0007669"/>
    <property type="project" value="InterPro"/>
</dbReference>
<dbReference type="AlphaFoldDB" id="A0A6B3NQD5"/>
<organism evidence="2">
    <name type="scientific">Symploca sp. SIO1C4</name>
    <dbReference type="NCBI Taxonomy" id="2607765"/>
    <lineage>
        <taxon>Bacteria</taxon>
        <taxon>Bacillati</taxon>
        <taxon>Cyanobacteriota</taxon>
        <taxon>Cyanophyceae</taxon>
        <taxon>Coleofasciculales</taxon>
        <taxon>Coleofasciculaceae</taxon>
        <taxon>Symploca</taxon>
    </lineage>
</organism>
<dbReference type="Gene3D" id="3.40.630.40">
    <property type="entry name" value="Zn-dependent exopeptidases"/>
    <property type="match status" value="1"/>
</dbReference>
<feature type="domain" description="MurNAc-LAA" evidence="1">
    <location>
        <begin position="4"/>
        <end position="43"/>
    </location>
</feature>
<evidence type="ECO:0000313" key="2">
    <source>
        <dbReference type="EMBL" id="NER32414.1"/>
    </source>
</evidence>
<dbReference type="InterPro" id="IPR002508">
    <property type="entry name" value="MurNAc-LAA_cat"/>
</dbReference>
<dbReference type="Pfam" id="PF01520">
    <property type="entry name" value="Amidase_3"/>
    <property type="match status" value="1"/>
</dbReference>
<sequence length="50" mass="5713">SRPHTAPAVLLELGFMINPMEFEWIENQQQQEKLAVAIADGVNQWFQDGD</sequence>
<accession>A0A6B3NQD5</accession>
<name>A0A6B3NQD5_9CYAN</name>
<dbReference type="SUPFAM" id="SSF53187">
    <property type="entry name" value="Zn-dependent exopeptidases"/>
    <property type="match status" value="1"/>
</dbReference>
<evidence type="ECO:0000259" key="1">
    <source>
        <dbReference type="Pfam" id="PF01520"/>
    </source>
</evidence>
<dbReference type="GO" id="GO:0009253">
    <property type="term" value="P:peptidoglycan catabolic process"/>
    <property type="evidence" value="ECO:0007669"/>
    <property type="project" value="InterPro"/>
</dbReference>
<dbReference type="EMBL" id="JAAHFQ010001230">
    <property type="protein sequence ID" value="NER32414.1"/>
    <property type="molecule type" value="Genomic_DNA"/>
</dbReference>
<comment type="caution">
    <text evidence="2">The sequence shown here is derived from an EMBL/GenBank/DDBJ whole genome shotgun (WGS) entry which is preliminary data.</text>
</comment>
<protein>
    <recommendedName>
        <fullName evidence="1">MurNAc-LAA domain-containing protein</fullName>
    </recommendedName>
</protein>
<reference evidence="2" key="1">
    <citation type="submission" date="2019-11" db="EMBL/GenBank/DDBJ databases">
        <title>Genomic insights into an expanded diversity of filamentous marine cyanobacteria reveals the extraordinary biosynthetic potential of Moorea and Okeania.</title>
        <authorList>
            <person name="Ferreira Leao T."/>
            <person name="Wang M."/>
            <person name="Moss N."/>
            <person name="Da Silva R."/>
            <person name="Sanders J."/>
            <person name="Nurk S."/>
            <person name="Gurevich A."/>
            <person name="Humphrey G."/>
            <person name="Reher R."/>
            <person name="Zhu Q."/>
            <person name="Belda-Ferre P."/>
            <person name="Glukhov E."/>
            <person name="Rex R."/>
            <person name="Dorrestein P.C."/>
            <person name="Knight R."/>
            <person name="Pevzner P."/>
            <person name="Gerwick W.H."/>
            <person name="Gerwick L."/>
        </authorList>
    </citation>
    <scope>NUCLEOTIDE SEQUENCE</scope>
    <source>
        <strain evidence="2">SIO1C4</strain>
    </source>
</reference>
<feature type="non-terminal residue" evidence="2">
    <location>
        <position position="1"/>
    </location>
</feature>